<name>A0A2P2NMZ0_RHIMU</name>
<evidence type="ECO:0000313" key="1">
    <source>
        <dbReference type="EMBL" id="MBX43754.1"/>
    </source>
</evidence>
<dbReference type="EMBL" id="GGEC01063270">
    <property type="protein sequence ID" value="MBX43754.1"/>
    <property type="molecule type" value="Transcribed_RNA"/>
</dbReference>
<dbReference type="AlphaFoldDB" id="A0A2P2NMZ0"/>
<protein>
    <submittedName>
        <fullName evidence="1">Uncharacterized protein</fullName>
    </submittedName>
</protein>
<organism evidence="1">
    <name type="scientific">Rhizophora mucronata</name>
    <name type="common">Asiatic mangrove</name>
    <dbReference type="NCBI Taxonomy" id="61149"/>
    <lineage>
        <taxon>Eukaryota</taxon>
        <taxon>Viridiplantae</taxon>
        <taxon>Streptophyta</taxon>
        <taxon>Embryophyta</taxon>
        <taxon>Tracheophyta</taxon>
        <taxon>Spermatophyta</taxon>
        <taxon>Magnoliopsida</taxon>
        <taxon>eudicotyledons</taxon>
        <taxon>Gunneridae</taxon>
        <taxon>Pentapetalae</taxon>
        <taxon>rosids</taxon>
        <taxon>fabids</taxon>
        <taxon>Malpighiales</taxon>
        <taxon>Rhizophoraceae</taxon>
        <taxon>Rhizophora</taxon>
    </lineage>
</organism>
<reference evidence="1" key="1">
    <citation type="submission" date="2018-02" db="EMBL/GenBank/DDBJ databases">
        <title>Rhizophora mucronata_Transcriptome.</title>
        <authorList>
            <person name="Meera S.P."/>
            <person name="Sreeshan A."/>
            <person name="Augustine A."/>
        </authorList>
    </citation>
    <scope>NUCLEOTIDE SEQUENCE</scope>
    <source>
        <tissue evidence="1">Leaf</tissue>
    </source>
</reference>
<accession>A0A2P2NMZ0</accession>
<sequence>MISVSYPFKTWGLPPNIKVSSASCNS</sequence>
<proteinExistence type="predicted"/>